<reference evidence="4 5" key="1">
    <citation type="submission" date="2017-08" db="EMBL/GenBank/DDBJ databases">
        <title>Complete genome of Colwellia sp. NB097-1, a psychrophile bacterium ioslated from Bering Sea.</title>
        <authorList>
            <person name="Chen X."/>
        </authorList>
    </citation>
    <scope>NUCLEOTIDE SEQUENCE [LARGE SCALE GENOMIC DNA]</scope>
    <source>
        <strain evidence="4 5">NB097-1</strain>
    </source>
</reference>
<evidence type="ECO:0008006" key="6">
    <source>
        <dbReference type="Google" id="ProtNLM"/>
    </source>
</evidence>
<dbReference type="SMART" id="SM00701">
    <property type="entry name" value="PGRP"/>
    <property type="match status" value="1"/>
</dbReference>
<dbReference type="AlphaFoldDB" id="A0A222G3D1"/>
<dbReference type="Proteomes" id="UP000202259">
    <property type="component" value="Chromosome"/>
</dbReference>
<organism evidence="4 5">
    <name type="scientific">Cognaticolwellia beringensis</name>
    <dbReference type="NCBI Taxonomy" id="1967665"/>
    <lineage>
        <taxon>Bacteria</taxon>
        <taxon>Pseudomonadati</taxon>
        <taxon>Pseudomonadota</taxon>
        <taxon>Gammaproteobacteria</taxon>
        <taxon>Alteromonadales</taxon>
        <taxon>Colwelliaceae</taxon>
        <taxon>Cognaticolwellia</taxon>
    </lineage>
</organism>
<comment type="similarity">
    <text evidence="1">Belongs to the N-acetylmuramoyl-L-alanine amidase 2 family.</text>
</comment>
<evidence type="ECO:0000256" key="1">
    <source>
        <dbReference type="ARBA" id="ARBA00007553"/>
    </source>
</evidence>
<dbReference type="SMART" id="SM00644">
    <property type="entry name" value="Ami_2"/>
    <property type="match status" value="1"/>
</dbReference>
<accession>A0A222G3D1</accession>
<gene>
    <name evidence="4" type="ORF">B5D82_00810</name>
</gene>
<dbReference type="RefSeq" id="WP_081148445.1">
    <property type="nucleotide sequence ID" value="NZ_CP020465.1"/>
</dbReference>
<feature type="domain" description="Peptidoglycan recognition protein family" evidence="3">
    <location>
        <begin position="3"/>
        <end position="121"/>
    </location>
</feature>
<dbReference type="GO" id="GO:0008745">
    <property type="term" value="F:N-acetylmuramoyl-L-alanine amidase activity"/>
    <property type="evidence" value="ECO:0007669"/>
    <property type="project" value="InterPro"/>
</dbReference>
<keyword evidence="5" id="KW-1185">Reference proteome</keyword>
<dbReference type="EMBL" id="CP020465">
    <property type="protein sequence ID" value="ASP46438.1"/>
    <property type="molecule type" value="Genomic_DNA"/>
</dbReference>
<dbReference type="InterPro" id="IPR002502">
    <property type="entry name" value="Amidase_domain"/>
</dbReference>
<evidence type="ECO:0000313" key="4">
    <source>
        <dbReference type="EMBL" id="ASP46438.1"/>
    </source>
</evidence>
<protein>
    <recommendedName>
        <fullName evidence="6">N-acetylmuramoyl-L-alanine amidase</fullName>
    </recommendedName>
</protein>
<evidence type="ECO:0000259" key="2">
    <source>
        <dbReference type="SMART" id="SM00644"/>
    </source>
</evidence>
<dbReference type="InterPro" id="IPR006619">
    <property type="entry name" value="PGRP_domain_met/bac"/>
</dbReference>
<dbReference type="Gene3D" id="3.40.80.10">
    <property type="entry name" value="Peptidoglycan recognition protein-like"/>
    <property type="match status" value="1"/>
</dbReference>
<dbReference type="InterPro" id="IPR015510">
    <property type="entry name" value="PGRP"/>
</dbReference>
<dbReference type="SUPFAM" id="SSF55846">
    <property type="entry name" value="N-acetylmuramoyl-L-alanine amidase-like"/>
    <property type="match status" value="1"/>
</dbReference>
<evidence type="ECO:0000259" key="3">
    <source>
        <dbReference type="SMART" id="SM00701"/>
    </source>
</evidence>
<dbReference type="GO" id="GO:0009253">
    <property type="term" value="P:peptidoglycan catabolic process"/>
    <property type="evidence" value="ECO:0007669"/>
    <property type="project" value="InterPro"/>
</dbReference>
<dbReference type="GO" id="GO:0008270">
    <property type="term" value="F:zinc ion binding"/>
    <property type="evidence" value="ECO:0007669"/>
    <property type="project" value="InterPro"/>
</dbReference>
<evidence type="ECO:0000313" key="5">
    <source>
        <dbReference type="Proteomes" id="UP000202259"/>
    </source>
</evidence>
<dbReference type="PANTHER" id="PTHR11022:SF41">
    <property type="entry name" value="PEPTIDOGLYCAN-RECOGNITION PROTEIN LC-RELATED"/>
    <property type="match status" value="1"/>
</dbReference>
<name>A0A222G3D1_9GAMM</name>
<dbReference type="InterPro" id="IPR036505">
    <property type="entry name" value="Amidase/PGRP_sf"/>
</dbReference>
<proteinExistence type="inferred from homology"/>
<dbReference type="Pfam" id="PF01510">
    <property type="entry name" value="Amidase_2"/>
    <property type="match status" value="1"/>
</dbReference>
<sequence>MFPEYIVLHTAAFTGRDCDRDMIDQWHKARNWSGIGYHFVILNDKHSQKADGSIENGRPTNKAGAHALGLNSRSLGICCIGHGDKFDFTPAQYESLFSLIRRLMTEFSIPADKVIGHRELNDLVKQNIISSRYRTSKSCPGDKIEMNYIREQLAHITASPEHETLAVSAESRLAMTNAIAVLQQHRAQFPNAQDELDEFIHHPEIISMTR</sequence>
<dbReference type="CDD" id="cd06583">
    <property type="entry name" value="PGRP"/>
    <property type="match status" value="1"/>
</dbReference>
<feature type="domain" description="N-acetylmuramoyl-L-alanine amidase" evidence="2">
    <location>
        <begin position="1"/>
        <end position="141"/>
    </location>
</feature>
<dbReference type="KEGG" id="cber:B5D82_00810"/>
<dbReference type="PANTHER" id="PTHR11022">
    <property type="entry name" value="PEPTIDOGLYCAN RECOGNITION PROTEIN"/>
    <property type="match status" value="1"/>
</dbReference>
<dbReference type="OrthoDB" id="8754850at2"/>